<dbReference type="EMBL" id="JAMSHJ010000007">
    <property type="protein sequence ID" value="KAI5383058.1"/>
    <property type="molecule type" value="Genomic_DNA"/>
</dbReference>
<name>A0A9D4VGV3_PEA</name>
<proteinExistence type="predicted"/>
<organism evidence="2 3">
    <name type="scientific">Pisum sativum</name>
    <name type="common">Garden pea</name>
    <name type="synonym">Lathyrus oleraceus</name>
    <dbReference type="NCBI Taxonomy" id="3888"/>
    <lineage>
        <taxon>Eukaryota</taxon>
        <taxon>Viridiplantae</taxon>
        <taxon>Streptophyta</taxon>
        <taxon>Embryophyta</taxon>
        <taxon>Tracheophyta</taxon>
        <taxon>Spermatophyta</taxon>
        <taxon>Magnoliopsida</taxon>
        <taxon>eudicotyledons</taxon>
        <taxon>Gunneridae</taxon>
        <taxon>Pentapetalae</taxon>
        <taxon>rosids</taxon>
        <taxon>fabids</taxon>
        <taxon>Fabales</taxon>
        <taxon>Fabaceae</taxon>
        <taxon>Papilionoideae</taxon>
        <taxon>50 kb inversion clade</taxon>
        <taxon>NPAAA clade</taxon>
        <taxon>Hologalegina</taxon>
        <taxon>IRL clade</taxon>
        <taxon>Fabeae</taxon>
        <taxon>Lathyrus</taxon>
    </lineage>
</organism>
<dbReference type="GO" id="GO:0015074">
    <property type="term" value="P:DNA integration"/>
    <property type="evidence" value="ECO:0007669"/>
    <property type="project" value="InterPro"/>
</dbReference>
<dbReference type="Gramene" id="Psat07G0045300-T1">
    <property type="protein sequence ID" value="KAI5383058.1"/>
    <property type="gene ID" value="KIW84_070453"/>
</dbReference>
<protein>
    <recommendedName>
        <fullName evidence="1">Integrase catalytic domain-containing protein</fullName>
    </recommendedName>
</protein>
<dbReference type="Gene3D" id="3.30.420.10">
    <property type="entry name" value="Ribonuclease H-like superfamily/Ribonuclease H"/>
    <property type="match status" value="1"/>
</dbReference>
<dbReference type="AlphaFoldDB" id="A0A9D4VGV3"/>
<evidence type="ECO:0000313" key="2">
    <source>
        <dbReference type="EMBL" id="KAI5383058.1"/>
    </source>
</evidence>
<dbReference type="GO" id="GO:0003676">
    <property type="term" value="F:nucleic acid binding"/>
    <property type="evidence" value="ECO:0007669"/>
    <property type="project" value="InterPro"/>
</dbReference>
<evidence type="ECO:0000313" key="3">
    <source>
        <dbReference type="Proteomes" id="UP001058974"/>
    </source>
</evidence>
<dbReference type="InterPro" id="IPR012337">
    <property type="entry name" value="RNaseH-like_sf"/>
</dbReference>
<feature type="domain" description="Integrase catalytic" evidence="1">
    <location>
        <begin position="1"/>
        <end position="62"/>
    </location>
</feature>
<dbReference type="InterPro" id="IPR036397">
    <property type="entry name" value="RNaseH_sf"/>
</dbReference>
<dbReference type="PROSITE" id="PS50994">
    <property type="entry name" value="INTEGRASE"/>
    <property type="match status" value="1"/>
</dbReference>
<accession>A0A9D4VGV3</accession>
<keyword evidence="3" id="KW-1185">Reference proteome</keyword>
<dbReference type="PANTHER" id="PTHR35046">
    <property type="entry name" value="ZINC KNUCKLE (CCHC-TYPE) FAMILY PROTEIN"/>
    <property type="match status" value="1"/>
</dbReference>
<comment type="caution">
    <text evidence="2">The sequence shown here is derived from an EMBL/GenBank/DDBJ whole genome shotgun (WGS) entry which is preliminary data.</text>
</comment>
<evidence type="ECO:0000259" key="1">
    <source>
        <dbReference type="PROSITE" id="PS50994"/>
    </source>
</evidence>
<sequence length="160" mass="18664">MVCKLNGMPRSMVSDRDPVFLSNFWRKLFRLSGTKLRMSTAYHPQSDGKTEIVSKVLQQYFRLFMATLHRHHITFLNKVADTLSRVQCLAISIPHFDFLQKFKEHLAKDGEFQTLVSQVQAQPENHEGFQVLKGLVFYKGRFFIPNNSPLKHILLEELLE</sequence>
<dbReference type="InterPro" id="IPR001584">
    <property type="entry name" value="Integrase_cat-core"/>
</dbReference>
<dbReference type="PANTHER" id="PTHR35046:SF18">
    <property type="entry name" value="RNA-DIRECTED DNA POLYMERASE"/>
    <property type="match status" value="1"/>
</dbReference>
<dbReference type="SUPFAM" id="SSF53098">
    <property type="entry name" value="Ribonuclease H-like"/>
    <property type="match status" value="1"/>
</dbReference>
<reference evidence="2 3" key="1">
    <citation type="journal article" date="2022" name="Nat. Genet.">
        <title>Improved pea reference genome and pan-genome highlight genomic features and evolutionary characteristics.</title>
        <authorList>
            <person name="Yang T."/>
            <person name="Liu R."/>
            <person name="Luo Y."/>
            <person name="Hu S."/>
            <person name="Wang D."/>
            <person name="Wang C."/>
            <person name="Pandey M.K."/>
            <person name="Ge S."/>
            <person name="Xu Q."/>
            <person name="Li N."/>
            <person name="Li G."/>
            <person name="Huang Y."/>
            <person name="Saxena R.K."/>
            <person name="Ji Y."/>
            <person name="Li M."/>
            <person name="Yan X."/>
            <person name="He Y."/>
            <person name="Liu Y."/>
            <person name="Wang X."/>
            <person name="Xiang C."/>
            <person name="Varshney R.K."/>
            <person name="Ding H."/>
            <person name="Gao S."/>
            <person name="Zong X."/>
        </authorList>
    </citation>
    <scope>NUCLEOTIDE SEQUENCE [LARGE SCALE GENOMIC DNA]</scope>
    <source>
        <strain evidence="2 3">cv. Zhongwan 6</strain>
    </source>
</reference>
<gene>
    <name evidence="2" type="ORF">KIW84_070453</name>
</gene>
<dbReference type="Proteomes" id="UP001058974">
    <property type="component" value="Chromosome 7"/>
</dbReference>